<dbReference type="GeneID" id="23565244"/>
<keyword evidence="2" id="KW-1185">Reference proteome</keyword>
<dbReference type="EMBL" id="CM003158">
    <property type="protein sequence ID" value="KIS66321.1"/>
    <property type="molecule type" value="Genomic_DNA"/>
</dbReference>
<sequence>MVTTCEYRDGTAQLRITTQATQPLVHSELNTNLPKNALAPPTIGLLLLQAIHAILSQLCVPSLMYVRLPNDGQSESSTSMRVRQVPLTLTKDDNSGAAGCVDYLC</sequence>
<proteinExistence type="predicted"/>
<dbReference type="InParanoid" id="A0A0D1DQS0"/>
<accession>A0A0D1DQS0</accession>
<evidence type="ECO:0000313" key="2">
    <source>
        <dbReference type="Proteomes" id="UP000000561"/>
    </source>
</evidence>
<organism evidence="1 2">
    <name type="scientific">Mycosarcoma maydis</name>
    <name type="common">Corn smut fungus</name>
    <name type="synonym">Ustilago maydis</name>
    <dbReference type="NCBI Taxonomy" id="5270"/>
    <lineage>
        <taxon>Eukaryota</taxon>
        <taxon>Fungi</taxon>
        <taxon>Dikarya</taxon>
        <taxon>Basidiomycota</taxon>
        <taxon>Ustilaginomycotina</taxon>
        <taxon>Ustilaginomycetes</taxon>
        <taxon>Ustilaginales</taxon>
        <taxon>Ustilaginaceae</taxon>
        <taxon>Mycosarcoma</taxon>
    </lineage>
</organism>
<gene>
    <name evidence="1" type="ORF">UMAG_05322</name>
</gene>
<dbReference type="RefSeq" id="XP_011392029.1">
    <property type="nucleotide sequence ID" value="XM_011393727.1"/>
</dbReference>
<name>A0A0D1DQS0_MYCMD</name>
<dbReference type="Proteomes" id="UP000000561">
    <property type="component" value="Chromosome 19"/>
</dbReference>
<evidence type="ECO:0000313" key="1">
    <source>
        <dbReference type="EMBL" id="KIS66321.1"/>
    </source>
</evidence>
<dbReference type="VEuPathDB" id="FungiDB:UMAG_05322"/>
<dbReference type="KEGG" id="uma:UMAG_05322"/>
<protein>
    <submittedName>
        <fullName evidence="1">Uncharacterized protein</fullName>
    </submittedName>
</protein>
<dbReference type="AlphaFoldDB" id="A0A0D1DQS0"/>
<reference evidence="1 2" key="1">
    <citation type="journal article" date="2006" name="Nature">
        <title>Insights from the genome of the biotrophic fungal plant pathogen Ustilago maydis.</title>
        <authorList>
            <person name="Kamper J."/>
            <person name="Kahmann R."/>
            <person name="Bolker M."/>
            <person name="Ma L.J."/>
            <person name="Brefort T."/>
            <person name="Saville B.J."/>
            <person name="Banuett F."/>
            <person name="Kronstad J.W."/>
            <person name="Gold S.E."/>
            <person name="Muller O."/>
            <person name="Perlin M.H."/>
            <person name="Wosten H.A."/>
            <person name="de Vries R."/>
            <person name="Ruiz-Herrera J."/>
            <person name="Reynaga-Pena C.G."/>
            <person name="Snetselaar K."/>
            <person name="McCann M."/>
            <person name="Perez-Martin J."/>
            <person name="Feldbrugge M."/>
            <person name="Basse C.W."/>
            <person name="Steinberg G."/>
            <person name="Ibeas J.I."/>
            <person name="Holloman W."/>
            <person name="Guzman P."/>
            <person name="Farman M."/>
            <person name="Stajich J.E."/>
            <person name="Sentandreu R."/>
            <person name="Gonzalez-Prieto J.M."/>
            <person name="Kennell J.C."/>
            <person name="Molina L."/>
            <person name="Schirawski J."/>
            <person name="Mendoza-Mendoza A."/>
            <person name="Greilinger D."/>
            <person name="Munch K."/>
            <person name="Rossel N."/>
            <person name="Scherer M."/>
            <person name="Vranes M."/>
            <person name="Ladendorf O."/>
            <person name="Vincon V."/>
            <person name="Fuchs U."/>
            <person name="Sandrock B."/>
            <person name="Meng S."/>
            <person name="Ho E.C."/>
            <person name="Cahill M.J."/>
            <person name="Boyce K.J."/>
            <person name="Klose J."/>
            <person name="Klosterman S.J."/>
            <person name="Deelstra H.J."/>
            <person name="Ortiz-Castellanos L."/>
            <person name="Li W."/>
            <person name="Sanchez-Alonso P."/>
            <person name="Schreier P.H."/>
            <person name="Hauser-Hahn I."/>
            <person name="Vaupel M."/>
            <person name="Koopmann E."/>
            <person name="Friedrich G."/>
            <person name="Voss H."/>
            <person name="Schluter T."/>
            <person name="Margolis J."/>
            <person name="Platt D."/>
            <person name="Swimmer C."/>
            <person name="Gnirke A."/>
            <person name="Chen F."/>
            <person name="Vysotskaia V."/>
            <person name="Mannhaupt G."/>
            <person name="Guldener U."/>
            <person name="Munsterkotter M."/>
            <person name="Haase D."/>
            <person name="Oesterheld M."/>
            <person name="Mewes H.W."/>
            <person name="Mauceli E.W."/>
            <person name="DeCaprio D."/>
            <person name="Wade C.M."/>
            <person name="Butler J."/>
            <person name="Young S."/>
            <person name="Jaffe D.B."/>
            <person name="Calvo S."/>
            <person name="Nusbaum C."/>
            <person name="Galagan J."/>
            <person name="Birren B.W."/>
        </authorList>
    </citation>
    <scope>NUCLEOTIDE SEQUENCE [LARGE SCALE GENOMIC DNA]</scope>
    <source>
        <strain evidence="2">DSM 14603 / FGSC 9021 / UM521</strain>
    </source>
</reference>